<sequence>MEFAKEIRSRFSSPVHFIPRFARSSSFKLVVCFSHLKFRLNVDSVALALCACLGGDPNGFQVHHLQNNCFSFVVANKQIGLQLIVSLKIGGVRGEAIASYWGQ</sequence>
<dbReference type="Proteomes" id="UP000026960">
    <property type="component" value="Chromosome 1"/>
</dbReference>
<name>A0A0D3ERS9_9ORYZ</name>
<reference evidence="1" key="2">
    <citation type="submission" date="2015-03" db="UniProtKB">
        <authorList>
            <consortium name="EnsemblPlants"/>
        </authorList>
    </citation>
    <scope>IDENTIFICATION</scope>
</reference>
<evidence type="ECO:0000313" key="2">
    <source>
        <dbReference type="Proteomes" id="UP000026960"/>
    </source>
</evidence>
<dbReference type="PANTHER" id="PTHR33075">
    <property type="entry name" value="OS02G0499800 PROTEIN"/>
    <property type="match status" value="1"/>
</dbReference>
<keyword evidence="2" id="KW-1185">Reference proteome</keyword>
<accession>A0A0D3ERS9</accession>
<organism evidence="1">
    <name type="scientific">Oryza barthii</name>
    <dbReference type="NCBI Taxonomy" id="65489"/>
    <lineage>
        <taxon>Eukaryota</taxon>
        <taxon>Viridiplantae</taxon>
        <taxon>Streptophyta</taxon>
        <taxon>Embryophyta</taxon>
        <taxon>Tracheophyta</taxon>
        <taxon>Spermatophyta</taxon>
        <taxon>Magnoliopsida</taxon>
        <taxon>Liliopsida</taxon>
        <taxon>Poales</taxon>
        <taxon>Poaceae</taxon>
        <taxon>BOP clade</taxon>
        <taxon>Oryzoideae</taxon>
        <taxon>Oryzeae</taxon>
        <taxon>Oryzinae</taxon>
        <taxon>Oryza</taxon>
    </lineage>
</organism>
<dbReference type="EnsemblPlants" id="OBART01G24460.1">
    <property type="protein sequence ID" value="OBART01G24460.1"/>
    <property type="gene ID" value="OBART01G24460"/>
</dbReference>
<proteinExistence type="predicted"/>
<dbReference type="HOGENOM" id="CLU_2267852_0_0_1"/>
<reference evidence="1" key="1">
    <citation type="journal article" date="2009" name="Rice">
        <title>De Novo Next Generation Sequencing of Plant Genomes.</title>
        <authorList>
            <person name="Rounsley S."/>
            <person name="Marri P.R."/>
            <person name="Yu Y."/>
            <person name="He R."/>
            <person name="Sisneros N."/>
            <person name="Goicoechea J.L."/>
            <person name="Lee S.J."/>
            <person name="Angelova A."/>
            <person name="Kudrna D."/>
            <person name="Luo M."/>
            <person name="Affourtit J."/>
            <person name="Desany B."/>
            <person name="Knight J."/>
            <person name="Niazi F."/>
            <person name="Egholm M."/>
            <person name="Wing R.A."/>
        </authorList>
    </citation>
    <scope>NUCLEOTIDE SEQUENCE [LARGE SCALE GENOMIC DNA]</scope>
    <source>
        <strain evidence="1">cv. IRGC 105608</strain>
    </source>
</reference>
<protein>
    <submittedName>
        <fullName evidence="1">Uncharacterized protein</fullName>
    </submittedName>
</protein>
<evidence type="ECO:0000313" key="1">
    <source>
        <dbReference type="EnsemblPlants" id="OBART01G24460.1"/>
    </source>
</evidence>
<dbReference type="Gramene" id="OBART01G24460.1">
    <property type="protein sequence ID" value="OBART01G24460.1"/>
    <property type="gene ID" value="OBART01G24460"/>
</dbReference>
<dbReference type="AlphaFoldDB" id="A0A0D3ERS9"/>
<dbReference type="PaxDb" id="65489-OBART01G24460.1"/>